<gene>
    <name evidence="2" type="ORF">UR21_C0024G0007</name>
</gene>
<evidence type="ECO:0000313" key="2">
    <source>
        <dbReference type="EMBL" id="KKP30814.1"/>
    </source>
</evidence>
<evidence type="ECO:0000259" key="1">
    <source>
        <dbReference type="Pfam" id="PF12651"/>
    </source>
</evidence>
<proteinExistence type="predicted"/>
<organism evidence="2 3">
    <name type="scientific">Candidatus Woesebacteria bacterium GW2011_GWC2_31_9</name>
    <dbReference type="NCBI Taxonomy" id="1618586"/>
    <lineage>
        <taxon>Bacteria</taxon>
        <taxon>Candidatus Woeseibacteriota</taxon>
    </lineage>
</organism>
<dbReference type="InterPro" id="IPR038733">
    <property type="entry name" value="Predicted_DNA_bind_prot_RHH"/>
</dbReference>
<dbReference type="Pfam" id="PF12651">
    <property type="entry name" value="RHH_3"/>
    <property type="match status" value="1"/>
</dbReference>
<sequence>MFILLKGEIFMVLSVLEEVESFKNITISVPVDQYKRLQEIARRSTLSISKLAKKGIELVLNEYEYEFKKS</sequence>
<reference evidence="2 3" key="1">
    <citation type="journal article" date="2015" name="Nature">
        <title>rRNA introns, odd ribosomes, and small enigmatic genomes across a large radiation of phyla.</title>
        <authorList>
            <person name="Brown C.T."/>
            <person name="Hug L.A."/>
            <person name="Thomas B.C."/>
            <person name="Sharon I."/>
            <person name="Castelle C.J."/>
            <person name="Singh A."/>
            <person name="Wilkins M.J."/>
            <person name="Williams K.H."/>
            <person name="Banfield J.F."/>
        </authorList>
    </citation>
    <scope>NUCLEOTIDE SEQUENCE [LARGE SCALE GENOMIC DNA]</scope>
</reference>
<evidence type="ECO:0000313" key="3">
    <source>
        <dbReference type="Proteomes" id="UP000034803"/>
    </source>
</evidence>
<dbReference type="Proteomes" id="UP000034803">
    <property type="component" value="Unassembled WGS sequence"/>
</dbReference>
<dbReference type="EMBL" id="LBOI01000024">
    <property type="protein sequence ID" value="KKP30814.1"/>
    <property type="molecule type" value="Genomic_DNA"/>
</dbReference>
<accession>A0A0F9YGV3</accession>
<dbReference type="AlphaFoldDB" id="A0A0F9YGV3"/>
<comment type="caution">
    <text evidence="2">The sequence shown here is derived from an EMBL/GenBank/DDBJ whole genome shotgun (WGS) entry which is preliminary data.</text>
</comment>
<protein>
    <recommendedName>
        <fullName evidence="1">Predicted DNA-binding protein ribbon-helix-helix domain-containing protein</fullName>
    </recommendedName>
</protein>
<feature type="domain" description="Predicted DNA-binding protein ribbon-helix-helix" evidence="1">
    <location>
        <begin position="25"/>
        <end position="64"/>
    </location>
</feature>
<name>A0A0F9YGV3_9BACT</name>